<sequence>MTNGAEAAHTDWPVLEAAHRALRSAVREIPIADWAKPTPCDGWNIAQVLLHAAGDQQAYAAFLTGEPGPAYNPFEPATAFEGAPEDVLEPALSSAAKAWAGVQRNTAEVPVPIPPQKMSAELGAAACALDAAVHAWDIAVAAGQPSPLTADLARPLLAAARQLVEPLRGFAFGPELPAEEGDDVAALLRYLGRRPDWSPAQS</sequence>
<feature type="domain" description="Mycothiol-dependent maleylpyruvate isomerase metal-binding" evidence="1">
    <location>
        <begin position="15"/>
        <end position="139"/>
    </location>
</feature>
<dbReference type="NCBIfam" id="TIGR03083">
    <property type="entry name" value="maleylpyruvate isomerase family mycothiol-dependent enzyme"/>
    <property type="match status" value="1"/>
</dbReference>
<evidence type="ECO:0000313" key="3">
    <source>
        <dbReference type="Proteomes" id="UP000634229"/>
    </source>
</evidence>
<dbReference type="NCBIfam" id="TIGR03086">
    <property type="entry name" value="TIGR03086 family metal-binding protein"/>
    <property type="match status" value="1"/>
</dbReference>
<accession>A0ABS1NEY6</accession>
<dbReference type="InterPro" id="IPR017520">
    <property type="entry name" value="CHP03086"/>
</dbReference>
<dbReference type="EMBL" id="JAERRF010000009">
    <property type="protein sequence ID" value="MBL1098603.1"/>
    <property type="molecule type" value="Genomic_DNA"/>
</dbReference>
<protein>
    <submittedName>
        <fullName evidence="2">TIGR03086 family protein</fullName>
    </submittedName>
</protein>
<dbReference type="InterPro" id="IPR024344">
    <property type="entry name" value="MDMPI_metal-binding"/>
</dbReference>
<dbReference type="InterPro" id="IPR034660">
    <property type="entry name" value="DinB/YfiT-like"/>
</dbReference>
<dbReference type="SUPFAM" id="SSF109854">
    <property type="entry name" value="DinB/YfiT-like putative metalloenzymes"/>
    <property type="match status" value="1"/>
</dbReference>
<proteinExistence type="predicted"/>
<comment type="caution">
    <text evidence="2">The sequence shown here is derived from an EMBL/GenBank/DDBJ whole genome shotgun (WGS) entry which is preliminary data.</text>
</comment>
<keyword evidence="3" id="KW-1185">Reference proteome</keyword>
<dbReference type="Proteomes" id="UP000634229">
    <property type="component" value="Unassembled WGS sequence"/>
</dbReference>
<evidence type="ECO:0000259" key="1">
    <source>
        <dbReference type="Pfam" id="PF11716"/>
    </source>
</evidence>
<reference evidence="2 3" key="1">
    <citation type="submission" date="2021-01" db="EMBL/GenBank/DDBJ databases">
        <title>WGS of actinomycetes isolated from Thailand.</title>
        <authorList>
            <person name="Thawai C."/>
        </authorList>
    </citation>
    <scope>NUCLEOTIDE SEQUENCE [LARGE SCALE GENOMIC DNA]</scope>
    <source>
        <strain evidence="2 3">CA1R205</strain>
    </source>
</reference>
<evidence type="ECO:0000313" key="2">
    <source>
        <dbReference type="EMBL" id="MBL1098603.1"/>
    </source>
</evidence>
<dbReference type="Pfam" id="PF11716">
    <property type="entry name" value="MDMPI_N"/>
    <property type="match status" value="1"/>
</dbReference>
<gene>
    <name evidence="2" type="ORF">JK363_18435</name>
</gene>
<dbReference type="RefSeq" id="WP_201875999.1">
    <property type="nucleotide sequence ID" value="NZ_JAERRF010000009.1"/>
</dbReference>
<name>A0ABS1NEY6_9ACTN</name>
<dbReference type="Gene3D" id="1.20.120.450">
    <property type="entry name" value="dinb family like domain"/>
    <property type="match status" value="1"/>
</dbReference>
<dbReference type="InterPro" id="IPR017517">
    <property type="entry name" value="Maleyloyr_isom"/>
</dbReference>
<organism evidence="2 3">
    <name type="scientific">Streptomyces coffeae</name>
    <dbReference type="NCBI Taxonomy" id="621382"/>
    <lineage>
        <taxon>Bacteria</taxon>
        <taxon>Bacillati</taxon>
        <taxon>Actinomycetota</taxon>
        <taxon>Actinomycetes</taxon>
        <taxon>Kitasatosporales</taxon>
        <taxon>Streptomycetaceae</taxon>
        <taxon>Streptomyces</taxon>
    </lineage>
</organism>